<accession>A0A9Q1FBW9</accession>
<evidence type="ECO:0000256" key="12">
    <source>
        <dbReference type="SAM" id="MobiDB-lite"/>
    </source>
</evidence>
<dbReference type="InterPro" id="IPR013087">
    <property type="entry name" value="Znf_C2H2_type"/>
</dbReference>
<sequence>MTTDMEASLSVSFDLSSAIEEAVRSAVCSVLGQIQRLIGRDVAELRAAVAKKECENEKLRAQLELARRELRERFNCKKRSALNSDVSSHCNEHETGHRSSHPDVHSNTDGNPNSLALEHGSSLWAQPWDSDTGSDMQHTFIDPLGSVESKTDFSPDVDYSLEAAESDTEPNPTREPLDMIPDPEAMKTDPCPSYEESKASGMDDAHTARELRVIQVKEELPAAGLSSSTGPELSHPAKPKPYICGECGKSYLWLKSLRKHQKIHTGEAPFSCSICCKHFSSQQLFDDHQRVHTSQRPHRCASCAKTFSHLSNLKKHQLIHTGEKPHHCSLCGKHFRQIQHLKEHRKTHEDSKPFRCGECGWGFNHGSNFKRHLLVHTRQKLRHGLGS</sequence>
<dbReference type="FunFam" id="3.30.160.60:FF:001228">
    <property type="entry name" value="Zinc finger protein 236"/>
    <property type="match status" value="1"/>
</dbReference>
<feature type="domain" description="C2H2-type" evidence="13">
    <location>
        <begin position="270"/>
        <end position="297"/>
    </location>
</feature>
<keyword evidence="9" id="KW-0539">Nucleus</keyword>
<keyword evidence="4 10" id="KW-0863">Zinc-finger</keyword>
<dbReference type="SMART" id="SM00355">
    <property type="entry name" value="ZnF_C2H2"/>
    <property type="match status" value="5"/>
</dbReference>
<keyword evidence="11" id="KW-0175">Coiled coil</keyword>
<feature type="domain" description="C2H2-type" evidence="13">
    <location>
        <begin position="354"/>
        <end position="381"/>
    </location>
</feature>
<dbReference type="GO" id="GO:0008270">
    <property type="term" value="F:zinc ion binding"/>
    <property type="evidence" value="ECO:0007669"/>
    <property type="project" value="UniProtKB-KW"/>
</dbReference>
<evidence type="ECO:0000256" key="4">
    <source>
        <dbReference type="ARBA" id="ARBA00022771"/>
    </source>
</evidence>
<dbReference type="FunFam" id="3.30.160.60:FF:000038">
    <property type="entry name" value="Zinc finger protein 624"/>
    <property type="match status" value="1"/>
</dbReference>
<dbReference type="PROSITE" id="PS00028">
    <property type="entry name" value="ZINC_FINGER_C2H2_1"/>
    <property type="match status" value="5"/>
</dbReference>
<evidence type="ECO:0000313" key="15">
    <source>
        <dbReference type="Proteomes" id="UP001152622"/>
    </source>
</evidence>
<evidence type="ECO:0000256" key="7">
    <source>
        <dbReference type="ARBA" id="ARBA00023125"/>
    </source>
</evidence>
<evidence type="ECO:0000256" key="2">
    <source>
        <dbReference type="ARBA" id="ARBA00022723"/>
    </source>
</evidence>
<evidence type="ECO:0000256" key="1">
    <source>
        <dbReference type="ARBA" id="ARBA00004123"/>
    </source>
</evidence>
<comment type="caution">
    <text evidence="14">The sequence shown here is derived from an EMBL/GenBank/DDBJ whole genome shotgun (WGS) entry which is preliminary data.</text>
</comment>
<dbReference type="OrthoDB" id="6077919at2759"/>
<dbReference type="GO" id="GO:0005634">
    <property type="term" value="C:nucleus"/>
    <property type="evidence" value="ECO:0007669"/>
    <property type="project" value="UniProtKB-SubCell"/>
</dbReference>
<feature type="coiled-coil region" evidence="11">
    <location>
        <begin position="42"/>
        <end position="71"/>
    </location>
</feature>
<dbReference type="Proteomes" id="UP001152622">
    <property type="component" value="Chromosome 7"/>
</dbReference>
<keyword evidence="5" id="KW-0862">Zinc</keyword>
<evidence type="ECO:0000259" key="13">
    <source>
        <dbReference type="PROSITE" id="PS50157"/>
    </source>
</evidence>
<evidence type="ECO:0000256" key="10">
    <source>
        <dbReference type="PROSITE-ProRule" id="PRU00042"/>
    </source>
</evidence>
<comment type="subcellular location">
    <subcellularLocation>
        <location evidence="1">Nucleus</location>
    </subcellularLocation>
</comment>
<dbReference type="InterPro" id="IPR050331">
    <property type="entry name" value="Zinc_finger"/>
</dbReference>
<evidence type="ECO:0000313" key="14">
    <source>
        <dbReference type="EMBL" id="KAJ8354891.1"/>
    </source>
</evidence>
<feature type="domain" description="C2H2-type" evidence="13">
    <location>
        <begin position="298"/>
        <end position="325"/>
    </location>
</feature>
<feature type="domain" description="C2H2-type" evidence="13">
    <location>
        <begin position="326"/>
        <end position="353"/>
    </location>
</feature>
<feature type="region of interest" description="Disordered" evidence="12">
    <location>
        <begin position="162"/>
        <end position="203"/>
    </location>
</feature>
<dbReference type="PROSITE" id="PS50157">
    <property type="entry name" value="ZINC_FINGER_C2H2_2"/>
    <property type="match status" value="5"/>
</dbReference>
<dbReference type="FunFam" id="3.30.160.60:FF:000100">
    <property type="entry name" value="Zinc finger 45-like"/>
    <property type="match status" value="1"/>
</dbReference>
<proteinExistence type="predicted"/>
<reference evidence="14" key="1">
    <citation type="journal article" date="2023" name="Science">
        <title>Genome structures resolve the early diversification of teleost fishes.</title>
        <authorList>
            <person name="Parey E."/>
            <person name="Louis A."/>
            <person name="Montfort J."/>
            <person name="Bouchez O."/>
            <person name="Roques C."/>
            <person name="Iampietro C."/>
            <person name="Lluch J."/>
            <person name="Castinel A."/>
            <person name="Donnadieu C."/>
            <person name="Desvignes T."/>
            <person name="Floi Bucao C."/>
            <person name="Jouanno E."/>
            <person name="Wen M."/>
            <person name="Mejri S."/>
            <person name="Dirks R."/>
            <person name="Jansen H."/>
            <person name="Henkel C."/>
            <person name="Chen W.J."/>
            <person name="Zahm M."/>
            <person name="Cabau C."/>
            <person name="Klopp C."/>
            <person name="Thompson A.W."/>
            <person name="Robinson-Rechavi M."/>
            <person name="Braasch I."/>
            <person name="Lecointre G."/>
            <person name="Bobe J."/>
            <person name="Postlethwait J.H."/>
            <person name="Berthelot C."/>
            <person name="Roest Crollius H."/>
            <person name="Guiguen Y."/>
        </authorList>
    </citation>
    <scope>NUCLEOTIDE SEQUENCE</scope>
    <source>
        <strain evidence="14">WJC10195</strain>
    </source>
</reference>
<dbReference type="InterPro" id="IPR036236">
    <property type="entry name" value="Znf_C2H2_sf"/>
</dbReference>
<dbReference type="SUPFAM" id="SSF57667">
    <property type="entry name" value="beta-beta-alpha zinc fingers"/>
    <property type="match status" value="3"/>
</dbReference>
<dbReference type="FunFam" id="3.30.160.60:FF:002343">
    <property type="entry name" value="Zinc finger protein 33A"/>
    <property type="match status" value="1"/>
</dbReference>
<evidence type="ECO:0000256" key="9">
    <source>
        <dbReference type="ARBA" id="ARBA00023242"/>
    </source>
</evidence>
<keyword evidence="2" id="KW-0479">Metal-binding</keyword>
<organism evidence="14 15">
    <name type="scientific">Synaphobranchus kaupii</name>
    <name type="common">Kaup's arrowtooth eel</name>
    <dbReference type="NCBI Taxonomy" id="118154"/>
    <lineage>
        <taxon>Eukaryota</taxon>
        <taxon>Metazoa</taxon>
        <taxon>Chordata</taxon>
        <taxon>Craniata</taxon>
        <taxon>Vertebrata</taxon>
        <taxon>Euteleostomi</taxon>
        <taxon>Actinopterygii</taxon>
        <taxon>Neopterygii</taxon>
        <taxon>Teleostei</taxon>
        <taxon>Anguilliformes</taxon>
        <taxon>Synaphobranchidae</taxon>
        <taxon>Synaphobranchus</taxon>
    </lineage>
</organism>
<dbReference type="FunFam" id="3.30.160.60:FF:000624">
    <property type="entry name" value="zinc finger protein 697"/>
    <property type="match status" value="1"/>
</dbReference>
<dbReference type="PANTHER" id="PTHR16515">
    <property type="entry name" value="PR DOMAIN ZINC FINGER PROTEIN"/>
    <property type="match status" value="1"/>
</dbReference>
<keyword evidence="6" id="KW-0805">Transcription regulation</keyword>
<keyword evidence="15" id="KW-1185">Reference proteome</keyword>
<dbReference type="Gene3D" id="3.30.160.60">
    <property type="entry name" value="Classic Zinc Finger"/>
    <property type="match status" value="5"/>
</dbReference>
<keyword evidence="8" id="KW-0804">Transcription</keyword>
<evidence type="ECO:0000256" key="6">
    <source>
        <dbReference type="ARBA" id="ARBA00023015"/>
    </source>
</evidence>
<feature type="compositionally biased region" description="Basic and acidic residues" evidence="12">
    <location>
        <begin position="90"/>
        <end position="106"/>
    </location>
</feature>
<keyword evidence="7" id="KW-0238">DNA-binding</keyword>
<dbReference type="AlphaFoldDB" id="A0A9Q1FBW9"/>
<dbReference type="Pfam" id="PF00096">
    <property type="entry name" value="zf-C2H2"/>
    <property type="match status" value="2"/>
</dbReference>
<feature type="region of interest" description="Disordered" evidence="12">
    <location>
        <begin position="85"/>
        <end position="117"/>
    </location>
</feature>
<feature type="domain" description="C2H2-type" evidence="13">
    <location>
        <begin position="242"/>
        <end position="269"/>
    </location>
</feature>
<gene>
    <name evidence="14" type="ORF">SKAU_G00224580</name>
</gene>
<evidence type="ECO:0000256" key="5">
    <source>
        <dbReference type="ARBA" id="ARBA00022833"/>
    </source>
</evidence>
<evidence type="ECO:0000256" key="3">
    <source>
        <dbReference type="ARBA" id="ARBA00022737"/>
    </source>
</evidence>
<name>A0A9Q1FBW9_SYNKA</name>
<evidence type="ECO:0000256" key="8">
    <source>
        <dbReference type="ARBA" id="ARBA00023163"/>
    </source>
</evidence>
<dbReference type="GO" id="GO:0010468">
    <property type="term" value="P:regulation of gene expression"/>
    <property type="evidence" value="ECO:0007669"/>
    <property type="project" value="TreeGrafter"/>
</dbReference>
<dbReference type="PANTHER" id="PTHR16515:SF66">
    <property type="entry name" value="C2H2-TYPE DOMAIN-CONTAINING PROTEIN"/>
    <property type="match status" value="1"/>
</dbReference>
<keyword evidence="3" id="KW-0677">Repeat</keyword>
<protein>
    <recommendedName>
        <fullName evidence="13">C2H2-type domain-containing protein</fullName>
    </recommendedName>
</protein>
<evidence type="ECO:0000256" key="11">
    <source>
        <dbReference type="SAM" id="Coils"/>
    </source>
</evidence>
<dbReference type="EMBL" id="JAINUF010000007">
    <property type="protein sequence ID" value="KAJ8354891.1"/>
    <property type="molecule type" value="Genomic_DNA"/>
</dbReference>
<dbReference type="GO" id="GO:0003677">
    <property type="term" value="F:DNA binding"/>
    <property type="evidence" value="ECO:0007669"/>
    <property type="project" value="UniProtKB-KW"/>
</dbReference>